<gene>
    <name evidence="2" type="ORF">CLEP1334_LOCUS7377</name>
</gene>
<proteinExistence type="predicted"/>
<dbReference type="AlphaFoldDB" id="A0A7S0NT59"/>
<evidence type="ECO:0000313" key="2">
    <source>
        <dbReference type="EMBL" id="CAD8532125.1"/>
    </source>
</evidence>
<dbReference type="EMBL" id="HBER01014683">
    <property type="protein sequence ID" value="CAD8532125.1"/>
    <property type="molecule type" value="Transcribed_RNA"/>
</dbReference>
<protein>
    <submittedName>
        <fullName evidence="2">Uncharacterized protein</fullName>
    </submittedName>
</protein>
<reference evidence="2" key="1">
    <citation type="submission" date="2021-01" db="EMBL/GenBank/DDBJ databases">
        <authorList>
            <person name="Corre E."/>
            <person name="Pelletier E."/>
            <person name="Niang G."/>
            <person name="Scheremetjew M."/>
            <person name="Finn R."/>
            <person name="Kale V."/>
            <person name="Holt S."/>
            <person name="Cochrane G."/>
            <person name="Meng A."/>
            <person name="Brown T."/>
            <person name="Cohen L."/>
        </authorList>
    </citation>
    <scope>NUCLEOTIDE SEQUENCE</scope>
    <source>
        <strain evidence="2">RCC1130</strain>
    </source>
</reference>
<feature type="compositionally biased region" description="Basic and acidic residues" evidence="1">
    <location>
        <begin position="93"/>
        <end position="106"/>
    </location>
</feature>
<name>A0A7S0NT59_9EUKA</name>
<feature type="region of interest" description="Disordered" evidence="1">
    <location>
        <begin position="81"/>
        <end position="119"/>
    </location>
</feature>
<feature type="compositionally biased region" description="Basic residues" evidence="1">
    <location>
        <begin position="108"/>
        <end position="119"/>
    </location>
</feature>
<sequence>MTAIGSPMTEMAFNGSDEIVNDSDGVAAAIGAVLELCWPVLSDALAAITSLIQSSSPGVQEAGRGHVGLFAAGTAIATSRPQLLAGRDKSRRHSVDTRGRKNENASRPRQRPSYRRRKE</sequence>
<organism evidence="2">
    <name type="scientific">Calcidiscus leptoporus</name>
    <dbReference type="NCBI Taxonomy" id="127549"/>
    <lineage>
        <taxon>Eukaryota</taxon>
        <taxon>Haptista</taxon>
        <taxon>Haptophyta</taxon>
        <taxon>Prymnesiophyceae</taxon>
        <taxon>Coccolithales</taxon>
        <taxon>Calcidiscaceae</taxon>
        <taxon>Calcidiscus</taxon>
    </lineage>
</organism>
<evidence type="ECO:0000256" key="1">
    <source>
        <dbReference type="SAM" id="MobiDB-lite"/>
    </source>
</evidence>
<accession>A0A7S0NT59</accession>